<sequence length="105" mass="11329">MSGSDDVMQVWLDVGLDGSVTLPAACLAAAQLEPGGRVMVRVVDGVVQILSHMTLAMEIQRMIEKGIDPGPVLKDLPGVDGLIVERRLEFLREKPEFGAQHHAAE</sequence>
<accession>A0A7W7Z0Q5</accession>
<keyword evidence="2" id="KW-1185">Reference proteome</keyword>
<comment type="caution">
    <text evidence="1">The sequence shown here is derived from an EMBL/GenBank/DDBJ whole genome shotgun (WGS) entry which is preliminary data.</text>
</comment>
<evidence type="ECO:0000313" key="2">
    <source>
        <dbReference type="Proteomes" id="UP000542353"/>
    </source>
</evidence>
<proteinExistence type="predicted"/>
<gene>
    <name evidence="1" type="ORF">HNR60_000586</name>
</gene>
<organism evidence="1 2">
    <name type="scientific">Rhodopseudomonas rhenobacensis</name>
    <dbReference type="NCBI Taxonomy" id="87461"/>
    <lineage>
        <taxon>Bacteria</taxon>
        <taxon>Pseudomonadati</taxon>
        <taxon>Pseudomonadota</taxon>
        <taxon>Alphaproteobacteria</taxon>
        <taxon>Hyphomicrobiales</taxon>
        <taxon>Nitrobacteraceae</taxon>
        <taxon>Rhodopseudomonas</taxon>
    </lineage>
</organism>
<reference evidence="1 2" key="1">
    <citation type="submission" date="2020-08" db="EMBL/GenBank/DDBJ databases">
        <title>Genomic Encyclopedia of Type Strains, Phase IV (KMG-IV): sequencing the most valuable type-strain genomes for metagenomic binning, comparative biology and taxonomic classification.</title>
        <authorList>
            <person name="Goeker M."/>
        </authorList>
    </citation>
    <scope>NUCLEOTIDE SEQUENCE [LARGE SCALE GENOMIC DNA]</scope>
    <source>
        <strain evidence="1 2">DSM 12706</strain>
    </source>
</reference>
<name>A0A7W7Z0Q5_9BRAD</name>
<evidence type="ECO:0000313" key="1">
    <source>
        <dbReference type="EMBL" id="MBB5045851.1"/>
    </source>
</evidence>
<protein>
    <submittedName>
        <fullName evidence="1">Uncharacterized protein</fullName>
    </submittedName>
</protein>
<dbReference type="RefSeq" id="WP_184254114.1">
    <property type="nucleotide sequence ID" value="NZ_JACHIH010000002.1"/>
</dbReference>
<dbReference type="Proteomes" id="UP000542353">
    <property type="component" value="Unassembled WGS sequence"/>
</dbReference>
<dbReference type="EMBL" id="JACHIH010000002">
    <property type="protein sequence ID" value="MBB5045851.1"/>
    <property type="molecule type" value="Genomic_DNA"/>
</dbReference>
<dbReference type="AlphaFoldDB" id="A0A7W7Z0Q5"/>